<gene>
    <name evidence="7" type="primary">dinB</name>
    <name evidence="9" type="ORF">LNKW23_09060</name>
</gene>
<dbReference type="Gene3D" id="3.30.70.270">
    <property type="match status" value="1"/>
</dbReference>
<dbReference type="EC" id="2.7.7.7" evidence="7"/>
<comment type="cofactor">
    <cofactor evidence="7">
        <name>Mg(2+)</name>
        <dbReference type="ChEBI" id="CHEBI:18420"/>
    </cofactor>
    <text evidence="7">Binds 2 magnesium ions per subunit.</text>
</comment>
<comment type="function">
    <text evidence="5 7">Poorly processive, error-prone DNA polymerase involved in untargeted mutagenesis. Copies undamaged DNA at stalled replication forks, which arise in vivo from mismatched or misaligned primer ends. These misaligned primers can be extended by PolIV. Exhibits no 3'-5' exonuclease (proofreading) activity. May be involved in translesional synthesis, in conjunction with the beta clamp from PolIII.</text>
</comment>
<dbReference type="Pfam" id="PF00817">
    <property type="entry name" value="IMS"/>
    <property type="match status" value="1"/>
</dbReference>
<sequence length="421" mass="45289">MPALCRDCLAWHDPAPARHARCPACRGPRLVAHGELGRLAIAHVDADAFYASVEKRDRPELADRPLIVGGGRRGVVTTCCYIARIAGVRSAMPMFKALKLCPDAEIIRPRMEVYAGVSREIRARMEALTPLVEPLSLDEAFLDLSGTERLLGMPPAAALAGLASAIEHELGISVSIGLSHNKFLAKMASDLDKPRGFSVIGAAETLDFLGPRPVRSLWGVGAALAGRLEADGYRRIADLRAAGEARLAARYGAQGKRLAQLSEGRDARRVSPDRPMKSISAETTFDRDLSGQEPLEGHLWRLAVRVSDRAKAKETVGATVTLRLKTAGFRGLTRQTGLGRPSNLAEEIYGAAERLLGPELGSGPFRLIGVGISALSPAGADDSGRELFDDPQAAQARAERVTDLIRKRFGSDTIFRGRALR</sequence>
<dbReference type="NCBIfam" id="NF002751">
    <property type="entry name" value="PRK02794.1"/>
    <property type="match status" value="1"/>
</dbReference>
<keyword evidence="7" id="KW-0548">Nucleotidyltransferase</keyword>
<evidence type="ECO:0000256" key="2">
    <source>
        <dbReference type="ARBA" id="ARBA00011245"/>
    </source>
</evidence>
<dbReference type="PROSITE" id="PS50173">
    <property type="entry name" value="UMUC"/>
    <property type="match status" value="1"/>
</dbReference>
<dbReference type="HAMAP" id="MF_01113">
    <property type="entry name" value="DNApol_IV"/>
    <property type="match status" value="1"/>
</dbReference>
<keyword evidence="7" id="KW-0234">DNA repair</keyword>
<feature type="domain" description="UmuC" evidence="8">
    <location>
        <begin position="41"/>
        <end position="221"/>
    </location>
</feature>
<dbReference type="NCBIfam" id="NF002677">
    <property type="entry name" value="PRK02406.1"/>
    <property type="match status" value="1"/>
</dbReference>
<evidence type="ECO:0000256" key="4">
    <source>
        <dbReference type="ARBA" id="ARBA00022932"/>
    </source>
</evidence>
<feature type="binding site" evidence="7">
    <location>
        <position position="138"/>
    </location>
    <ligand>
        <name>Mg(2+)</name>
        <dbReference type="ChEBI" id="CHEBI:18420"/>
    </ligand>
</feature>
<dbReference type="InterPro" id="IPR022880">
    <property type="entry name" value="DNApol_IV"/>
</dbReference>
<comment type="subcellular location">
    <subcellularLocation>
        <location evidence="7">Cytoplasm</location>
    </subcellularLocation>
</comment>
<dbReference type="InterPro" id="IPR050116">
    <property type="entry name" value="DNA_polymerase-Y"/>
</dbReference>
<dbReference type="Gene3D" id="1.10.150.20">
    <property type="entry name" value="5' to 3' exonuclease, C-terminal subdomain"/>
    <property type="match status" value="1"/>
</dbReference>
<dbReference type="Proteomes" id="UP001239909">
    <property type="component" value="Unassembled WGS sequence"/>
</dbReference>
<protein>
    <recommendedName>
        <fullName evidence="7">DNA polymerase IV</fullName>
        <shortName evidence="7">Pol IV</shortName>
        <ecNumber evidence="7">2.7.7.7</ecNumber>
    </recommendedName>
</protein>
<dbReference type="InterPro" id="IPR043128">
    <property type="entry name" value="Rev_trsase/Diguanyl_cyclase"/>
</dbReference>
<evidence type="ECO:0000256" key="1">
    <source>
        <dbReference type="ARBA" id="ARBA00010945"/>
    </source>
</evidence>
<keyword evidence="7" id="KW-0460">Magnesium</keyword>
<dbReference type="PANTHER" id="PTHR11076">
    <property type="entry name" value="DNA REPAIR POLYMERASE UMUC / TRANSFERASE FAMILY MEMBER"/>
    <property type="match status" value="1"/>
</dbReference>
<name>A0ABQ6LEC7_9RHOB</name>
<dbReference type="EMBL" id="BSYI01000005">
    <property type="protein sequence ID" value="GMG81693.1"/>
    <property type="molecule type" value="Genomic_DNA"/>
</dbReference>
<feature type="binding site" evidence="7">
    <location>
        <position position="45"/>
    </location>
    <ligand>
        <name>Mg(2+)</name>
        <dbReference type="ChEBI" id="CHEBI:18420"/>
    </ligand>
</feature>
<dbReference type="CDD" id="cd03586">
    <property type="entry name" value="PolY_Pol_IV_kappa"/>
    <property type="match status" value="1"/>
</dbReference>
<dbReference type="Gene3D" id="3.30.1490.100">
    <property type="entry name" value="DNA polymerase, Y-family, little finger domain"/>
    <property type="match status" value="1"/>
</dbReference>
<feature type="site" description="Substrate discrimination" evidence="7">
    <location>
        <position position="50"/>
    </location>
</feature>
<comment type="subunit">
    <text evidence="2 7">Monomer.</text>
</comment>
<keyword evidence="3 7" id="KW-0515">Mutator protein</keyword>
<keyword evidence="7" id="KW-0238">DNA-binding</keyword>
<dbReference type="Gene3D" id="3.40.1170.60">
    <property type="match status" value="1"/>
</dbReference>
<dbReference type="PANTHER" id="PTHR11076:SF33">
    <property type="entry name" value="DNA POLYMERASE KAPPA"/>
    <property type="match status" value="1"/>
</dbReference>
<dbReference type="SUPFAM" id="SSF56672">
    <property type="entry name" value="DNA/RNA polymerases"/>
    <property type="match status" value="1"/>
</dbReference>
<evidence type="ECO:0000313" key="9">
    <source>
        <dbReference type="EMBL" id="GMG81693.1"/>
    </source>
</evidence>
<proteinExistence type="inferred from homology"/>
<dbReference type="InterPro" id="IPR001126">
    <property type="entry name" value="UmuC"/>
</dbReference>
<dbReference type="InterPro" id="IPR043502">
    <property type="entry name" value="DNA/RNA_pol_sf"/>
</dbReference>
<dbReference type="Pfam" id="PF11799">
    <property type="entry name" value="IMS_C"/>
    <property type="match status" value="1"/>
</dbReference>
<keyword evidence="7" id="KW-0479">Metal-binding</keyword>
<keyword evidence="7" id="KW-0227">DNA damage</keyword>
<dbReference type="RefSeq" id="WP_285670409.1">
    <property type="nucleotide sequence ID" value="NZ_BSYI01000005.1"/>
</dbReference>
<dbReference type="SUPFAM" id="SSF100879">
    <property type="entry name" value="Lesion bypass DNA polymerase (Y-family), little finger domain"/>
    <property type="match status" value="1"/>
</dbReference>
<keyword evidence="7" id="KW-0235">DNA replication</keyword>
<accession>A0ABQ6LEC7</accession>
<dbReference type="InterPro" id="IPR017961">
    <property type="entry name" value="DNA_pol_Y-fam_little_finger"/>
</dbReference>
<evidence type="ECO:0000256" key="5">
    <source>
        <dbReference type="ARBA" id="ARBA00025589"/>
    </source>
</evidence>
<keyword evidence="7" id="KW-0808">Transferase</keyword>
<comment type="similarity">
    <text evidence="1 7">Belongs to the DNA polymerase type-Y family.</text>
</comment>
<keyword evidence="10" id="KW-1185">Reference proteome</keyword>
<keyword evidence="7" id="KW-0963">Cytoplasm</keyword>
<comment type="caution">
    <text evidence="9">The sequence shown here is derived from an EMBL/GenBank/DDBJ whole genome shotgun (WGS) entry which is preliminary data.</text>
</comment>
<reference evidence="9 10" key="1">
    <citation type="submission" date="2023-04" db="EMBL/GenBank/DDBJ databases">
        <title>Marinoamorphus aggregata gen. nov., sp. Nov., isolate from tissue of brittle star Ophioplocus japonicus.</title>
        <authorList>
            <person name="Kawano K."/>
            <person name="Sawayama S."/>
            <person name="Nakagawa S."/>
        </authorList>
    </citation>
    <scope>NUCLEOTIDE SEQUENCE [LARGE SCALE GENOMIC DNA]</scope>
    <source>
        <strain evidence="9 10">NKW23</strain>
    </source>
</reference>
<comment type="catalytic activity">
    <reaction evidence="6 7">
        <text>DNA(n) + a 2'-deoxyribonucleoside 5'-triphosphate = DNA(n+1) + diphosphate</text>
        <dbReference type="Rhea" id="RHEA:22508"/>
        <dbReference type="Rhea" id="RHEA-COMP:17339"/>
        <dbReference type="Rhea" id="RHEA-COMP:17340"/>
        <dbReference type="ChEBI" id="CHEBI:33019"/>
        <dbReference type="ChEBI" id="CHEBI:61560"/>
        <dbReference type="ChEBI" id="CHEBI:173112"/>
        <dbReference type="EC" id="2.7.7.7"/>
    </reaction>
</comment>
<evidence type="ECO:0000313" key="10">
    <source>
        <dbReference type="Proteomes" id="UP001239909"/>
    </source>
</evidence>
<evidence type="ECO:0000256" key="3">
    <source>
        <dbReference type="ARBA" id="ARBA00022457"/>
    </source>
</evidence>
<evidence type="ECO:0000256" key="6">
    <source>
        <dbReference type="ARBA" id="ARBA00049244"/>
    </source>
</evidence>
<organism evidence="9 10">
    <name type="scientific">Paralimibaculum aggregatum</name>
    <dbReference type="NCBI Taxonomy" id="3036245"/>
    <lineage>
        <taxon>Bacteria</taxon>
        <taxon>Pseudomonadati</taxon>
        <taxon>Pseudomonadota</taxon>
        <taxon>Alphaproteobacteria</taxon>
        <taxon>Rhodobacterales</taxon>
        <taxon>Paracoccaceae</taxon>
        <taxon>Paralimibaculum</taxon>
    </lineage>
</organism>
<feature type="active site" evidence="7">
    <location>
        <position position="139"/>
    </location>
</feature>
<evidence type="ECO:0000259" key="8">
    <source>
        <dbReference type="PROSITE" id="PS50173"/>
    </source>
</evidence>
<dbReference type="InterPro" id="IPR036775">
    <property type="entry name" value="DNA_pol_Y-fam_lit_finger_sf"/>
</dbReference>
<keyword evidence="4 7" id="KW-0239">DNA-directed DNA polymerase</keyword>
<evidence type="ECO:0000256" key="7">
    <source>
        <dbReference type="HAMAP-Rule" id="MF_01113"/>
    </source>
</evidence>